<protein>
    <submittedName>
        <fullName evidence="1">Uncharacterized protein</fullName>
    </submittedName>
</protein>
<organism evidence="1">
    <name type="scientific">marine sediment metagenome</name>
    <dbReference type="NCBI Taxonomy" id="412755"/>
    <lineage>
        <taxon>unclassified sequences</taxon>
        <taxon>metagenomes</taxon>
        <taxon>ecological metagenomes</taxon>
    </lineage>
</organism>
<name>X1KVX6_9ZZZZ</name>
<reference evidence="1" key="1">
    <citation type="journal article" date="2014" name="Front. Microbiol.">
        <title>High frequency of phylogenetically diverse reductive dehalogenase-homologous genes in deep subseafloor sedimentary metagenomes.</title>
        <authorList>
            <person name="Kawai M."/>
            <person name="Futagami T."/>
            <person name="Toyoda A."/>
            <person name="Takaki Y."/>
            <person name="Nishi S."/>
            <person name="Hori S."/>
            <person name="Arai W."/>
            <person name="Tsubouchi T."/>
            <person name="Morono Y."/>
            <person name="Uchiyama I."/>
            <person name="Ito T."/>
            <person name="Fujiyama A."/>
            <person name="Inagaki F."/>
            <person name="Takami H."/>
        </authorList>
    </citation>
    <scope>NUCLEOTIDE SEQUENCE</scope>
    <source>
        <strain evidence="1">Expedition CK06-06</strain>
    </source>
</reference>
<evidence type="ECO:0000313" key="1">
    <source>
        <dbReference type="EMBL" id="GAH86118.1"/>
    </source>
</evidence>
<proteinExistence type="predicted"/>
<gene>
    <name evidence="1" type="ORF">S03H2_56189</name>
</gene>
<dbReference type="EMBL" id="BARU01035936">
    <property type="protein sequence ID" value="GAH86118.1"/>
    <property type="molecule type" value="Genomic_DNA"/>
</dbReference>
<dbReference type="AlphaFoldDB" id="X1KVX6"/>
<sequence length="72" mass="8217">MERSKGMQKFLDSFAKKAFGRSPAKAEEKQVCVSVAKKSKWKILEMSYLLKNIGFLDSVKSAKTTRLVNFKK</sequence>
<comment type="caution">
    <text evidence="1">The sequence shown here is derived from an EMBL/GenBank/DDBJ whole genome shotgun (WGS) entry which is preliminary data.</text>
</comment>
<accession>X1KVX6</accession>